<reference evidence="1 4" key="1">
    <citation type="submission" date="2016-07" db="EMBL/GenBank/DDBJ databases">
        <title>Characterization of isolates of Eisenbergiella tayi derived from blood cultures, using whole genome sequencing.</title>
        <authorList>
            <person name="Burdz T."/>
            <person name="Wiebe D."/>
            <person name="Huynh C."/>
            <person name="Bernard K."/>
        </authorList>
    </citation>
    <scope>NUCLEOTIDE SEQUENCE [LARGE SCALE GENOMIC DNA]</scope>
    <source>
        <strain evidence="1 4">NML 110608</strain>
    </source>
</reference>
<dbReference type="Proteomes" id="UP000094271">
    <property type="component" value="Unassembled WGS sequence"/>
</dbReference>
<sequence>MKNFLIYQSSEYDCGPVSLINGIRYLFDREEIYPDVIKFIMLYCMDTYNEAGELCKHGTSAAAMNFVSSWLNHFSQVKPFPIHCEFLSGESVTISKGNKIYNALLQGGVVLLHVFLEVGHYVLLTGIEDDNVLLFDPYYEEEGTPEFDAEYYTEGISFINDQPKKANRAISMERLNRFSKGYYEMGEFSCREALIMFNTRNPDYT</sequence>
<protein>
    <submittedName>
        <fullName evidence="2">Peptidase C39</fullName>
    </submittedName>
</protein>
<gene>
    <name evidence="2" type="ORF">BEI59_27550</name>
    <name evidence="1" type="ORF">BEI61_01809</name>
    <name evidence="3" type="ORF">BEI63_15600</name>
</gene>
<accession>A0A1E3AAX0</accession>
<dbReference type="PATRIC" id="fig|1432052.4.peg.2016"/>
<comment type="caution">
    <text evidence="1">The sequence shown here is derived from an EMBL/GenBank/DDBJ whole genome shotgun (WGS) entry which is preliminary data.</text>
</comment>
<dbReference type="Proteomes" id="UP000094067">
    <property type="component" value="Unassembled WGS sequence"/>
</dbReference>
<dbReference type="EMBL" id="MEHD01000025">
    <property type="protein sequence ID" value="ODR54851.1"/>
    <property type="molecule type" value="Genomic_DNA"/>
</dbReference>
<dbReference type="EMBL" id="MCGH01000002">
    <property type="protein sequence ID" value="ODM05920.1"/>
    <property type="molecule type" value="Genomic_DNA"/>
</dbReference>
<keyword evidence="6" id="KW-1185">Reference proteome</keyword>
<dbReference type="Proteomes" id="UP000094869">
    <property type="component" value="Unassembled WGS sequence"/>
</dbReference>
<dbReference type="OrthoDB" id="5416005at2"/>
<proteinExistence type="predicted"/>
<name>A0A1E3AAX0_9FIRM</name>
<dbReference type="EMBL" id="MEHA01000028">
    <property type="protein sequence ID" value="ODR45215.1"/>
    <property type="molecule type" value="Genomic_DNA"/>
</dbReference>
<evidence type="ECO:0000313" key="1">
    <source>
        <dbReference type="EMBL" id="ODM05920.1"/>
    </source>
</evidence>
<reference evidence="3 6" key="2">
    <citation type="submission" date="2016-08" db="EMBL/GenBank/DDBJ databases">
        <title>Characterization of Isolates of Eisenbergiella tayi Derived from Blood Cultures, Using Whole Genome Sequencing.</title>
        <authorList>
            <person name="Bernier A.-M."/>
            <person name="Burdz T."/>
            <person name="Wiebe D."/>
            <person name="Bernard K."/>
        </authorList>
    </citation>
    <scope>NUCLEOTIDE SEQUENCE [LARGE SCALE GENOMIC DNA]</scope>
    <source>
        <strain evidence="3 6">NML120146</strain>
    </source>
</reference>
<evidence type="ECO:0000313" key="6">
    <source>
        <dbReference type="Proteomes" id="UP000094869"/>
    </source>
</evidence>
<dbReference type="RefSeq" id="WP_016359951.1">
    <property type="nucleotide sequence ID" value="NZ_BAABXS010000003.1"/>
</dbReference>
<reference evidence="2 5" key="3">
    <citation type="submission" date="2016-08" db="EMBL/GenBank/DDBJ databases">
        <authorList>
            <person name="Seilhamer J.J."/>
        </authorList>
    </citation>
    <scope>NUCLEOTIDE SEQUENCE [LARGE SCALE GENOMIC DNA]</scope>
    <source>
        <strain evidence="2 5">NML150140-1</strain>
    </source>
</reference>
<dbReference type="AlphaFoldDB" id="A0A1E3AAX0"/>
<evidence type="ECO:0000313" key="3">
    <source>
        <dbReference type="EMBL" id="ODR54851.1"/>
    </source>
</evidence>
<evidence type="ECO:0000313" key="5">
    <source>
        <dbReference type="Proteomes" id="UP000094271"/>
    </source>
</evidence>
<evidence type="ECO:0000313" key="2">
    <source>
        <dbReference type="EMBL" id="ODR45215.1"/>
    </source>
</evidence>
<dbReference type="Gene3D" id="3.90.70.10">
    <property type="entry name" value="Cysteine proteinases"/>
    <property type="match status" value="1"/>
</dbReference>
<evidence type="ECO:0000313" key="4">
    <source>
        <dbReference type="Proteomes" id="UP000094067"/>
    </source>
</evidence>
<organism evidence="1 4">
    <name type="scientific">Eisenbergiella tayi</name>
    <dbReference type="NCBI Taxonomy" id="1432052"/>
    <lineage>
        <taxon>Bacteria</taxon>
        <taxon>Bacillati</taxon>
        <taxon>Bacillota</taxon>
        <taxon>Clostridia</taxon>
        <taxon>Lachnospirales</taxon>
        <taxon>Lachnospiraceae</taxon>
        <taxon>Eisenbergiella</taxon>
    </lineage>
</organism>